<dbReference type="InterPro" id="IPR046347">
    <property type="entry name" value="bZIP_sf"/>
</dbReference>
<dbReference type="InterPro" id="IPR004827">
    <property type="entry name" value="bZIP"/>
</dbReference>
<dbReference type="PANTHER" id="PTHR22952">
    <property type="entry name" value="CAMP-RESPONSE ELEMENT BINDING PROTEIN-RELATED"/>
    <property type="match status" value="1"/>
</dbReference>
<evidence type="ECO:0000313" key="6">
    <source>
        <dbReference type="EMBL" id="KAK4749849.1"/>
    </source>
</evidence>
<dbReference type="CDD" id="cd14707">
    <property type="entry name" value="bZIP_plant_BZIP46"/>
    <property type="match status" value="1"/>
</dbReference>
<feature type="region of interest" description="Disordered" evidence="4">
    <location>
        <begin position="105"/>
        <end position="137"/>
    </location>
</feature>
<gene>
    <name evidence="6" type="ORF">SAY87_027298</name>
</gene>
<evidence type="ECO:0000256" key="1">
    <source>
        <dbReference type="ARBA" id="ARBA00004123"/>
    </source>
</evidence>
<feature type="region of interest" description="Disordered" evidence="4">
    <location>
        <begin position="1"/>
        <end position="23"/>
    </location>
</feature>
<keyword evidence="3" id="KW-0539">Nucleus</keyword>
<dbReference type="SMART" id="SM00338">
    <property type="entry name" value="BRLZ"/>
    <property type="match status" value="1"/>
</dbReference>
<feature type="compositionally biased region" description="Basic and acidic residues" evidence="4">
    <location>
        <begin position="250"/>
        <end position="276"/>
    </location>
</feature>
<evidence type="ECO:0000259" key="5">
    <source>
        <dbReference type="PROSITE" id="PS50217"/>
    </source>
</evidence>
<proteinExistence type="predicted"/>
<keyword evidence="7" id="KW-1185">Reference proteome</keyword>
<dbReference type="AlphaFoldDB" id="A0AAN7H286"/>
<dbReference type="GO" id="GO:0045893">
    <property type="term" value="P:positive regulation of DNA-templated transcription"/>
    <property type="evidence" value="ECO:0007669"/>
    <property type="project" value="InterPro"/>
</dbReference>
<dbReference type="GO" id="GO:0003677">
    <property type="term" value="F:DNA binding"/>
    <property type="evidence" value="ECO:0007669"/>
    <property type="project" value="UniProtKB-KW"/>
</dbReference>
<dbReference type="Gene3D" id="1.20.5.170">
    <property type="match status" value="1"/>
</dbReference>
<feature type="region of interest" description="Disordered" evidence="4">
    <location>
        <begin position="231"/>
        <end position="298"/>
    </location>
</feature>
<organism evidence="6 7">
    <name type="scientific">Trapa incisa</name>
    <dbReference type="NCBI Taxonomy" id="236973"/>
    <lineage>
        <taxon>Eukaryota</taxon>
        <taxon>Viridiplantae</taxon>
        <taxon>Streptophyta</taxon>
        <taxon>Embryophyta</taxon>
        <taxon>Tracheophyta</taxon>
        <taxon>Spermatophyta</taxon>
        <taxon>Magnoliopsida</taxon>
        <taxon>eudicotyledons</taxon>
        <taxon>Gunneridae</taxon>
        <taxon>Pentapetalae</taxon>
        <taxon>rosids</taxon>
        <taxon>malvids</taxon>
        <taxon>Myrtales</taxon>
        <taxon>Lythraceae</taxon>
        <taxon>Trapa</taxon>
    </lineage>
</organism>
<evidence type="ECO:0000256" key="3">
    <source>
        <dbReference type="ARBA" id="ARBA00023242"/>
    </source>
</evidence>
<comment type="subcellular location">
    <subcellularLocation>
        <location evidence="1">Nucleus</location>
    </subcellularLocation>
</comment>
<evidence type="ECO:0000313" key="7">
    <source>
        <dbReference type="Proteomes" id="UP001345219"/>
    </source>
</evidence>
<dbReference type="PANTHER" id="PTHR22952:SF385">
    <property type="entry name" value="ABSCISIC ACID-INSENSITIVE 5-LIKE PROTEIN 2"/>
    <property type="match status" value="1"/>
</dbReference>
<comment type="caution">
    <text evidence="6">The sequence shown here is derived from an EMBL/GenBank/DDBJ whole genome shotgun (WGS) entry which is preliminary data.</text>
</comment>
<dbReference type="Proteomes" id="UP001345219">
    <property type="component" value="Chromosome 21"/>
</dbReference>
<name>A0AAN7H286_9MYRT</name>
<dbReference type="GO" id="GO:0005634">
    <property type="term" value="C:nucleus"/>
    <property type="evidence" value="ECO:0007669"/>
    <property type="project" value="UniProtKB-SubCell"/>
</dbReference>
<evidence type="ECO:0000256" key="2">
    <source>
        <dbReference type="ARBA" id="ARBA00023125"/>
    </source>
</evidence>
<evidence type="ECO:0000256" key="4">
    <source>
        <dbReference type="SAM" id="MobiDB-lite"/>
    </source>
</evidence>
<reference evidence="6 7" key="1">
    <citation type="journal article" date="2023" name="Hortic Res">
        <title>Pangenome of water caltrop reveals structural variations and asymmetric subgenome divergence after allopolyploidization.</title>
        <authorList>
            <person name="Zhang X."/>
            <person name="Chen Y."/>
            <person name="Wang L."/>
            <person name="Yuan Y."/>
            <person name="Fang M."/>
            <person name="Shi L."/>
            <person name="Lu R."/>
            <person name="Comes H.P."/>
            <person name="Ma Y."/>
            <person name="Chen Y."/>
            <person name="Huang G."/>
            <person name="Zhou Y."/>
            <person name="Zheng Z."/>
            <person name="Qiu Y."/>
        </authorList>
    </citation>
    <scope>NUCLEOTIDE SEQUENCE [LARGE SCALE GENOMIC DNA]</scope>
    <source>
        <tissue evidence="6">Roots</tissue>
    </source>
</reference>
<feature type="domain" description="BZIP" evidence="5">
    <location>
        <begin position="226"/>
        <end position="271"/>
    </location>
</feature>
<accession>A0AAN7H286</accession>
<dbReference type="Pfam" id="PF00170">
    <property type="entry name" value="bZIP_1"/>
    <property type="match status" value="1"/>
</dbReference>
<feature type="compositionally biased region" description="Basic residues" evidence="4">
    <location>
        <begin position="288"/>
        <end position="298"/>
    </location>
</feature>
<sequence length="298" mass="32980">MGSQGGSAGGGGEALEERQALQPLSQQGSLYSLTLDEVQNQLGGLGKPLGSMNLDELLRSISSAEANTGPPGLDLLHGSIQSQRSFSISQDLCKKTVDDVWRDIQRSKKKKKKKKEKDINGGGNELGSDGHQNHHAPHEAHQWMHYEVPLVQSQQSHQNPQEVLTVFMPANPTVQQAIQIGPNSTLDMAYPNAEVNISPSLLGALSDTQAHGGKRVASGDVIEKNVERKQKRMIKNRESAARSRARKQAYTHELEHKVSRLEEENQRLRRQREAEKIVPCAPPPERKNQHRRTISAPF</sequence>
<dbReference type="EMBL" id="JAXIOK010000018">
    <property type="protein sequence ID" value="KAK4749849.1"/>
    <property type="molecule type" value="Genomic_DNA"/>
</dbReference>
<dbReference type="PROSITE" id="PS50217">
    <property type="entry name" value="BZIP"/>
    <property type="match status" value="1"/>
</dbReference>
<keyword evidence="2" id="KW-0238">DNA-binding</keyword>
<dbReference type="PROSITE" id="PS00036">
    <property type="entry name" value="BZIP_BASIC"/>
    <property type="match status" value="1"/>
</dbReference>
<dbReference type="FunFam" id="1.20.5.170:FF:000036">
    <property type="entry name" value="ABSCISIC ACID-INSENSITIVE 5-like protein 2"/>
    <property type="match status" value="1"/>
</dbReference>
<feature type="compositionally biased region" description="Gly residues" evidence="4">
    <location>
        <begin position="1"/>
        <end position="13"/>
    </location>
</feature>
<dbReference type="SUPFAM" id="SSF57959">
    <property type="entry name" value="Leucine zipper domain"/>
    <property type="match status" value="1"/>
</dbReference>
<dbReference type="GO" id="GO:0003700">
    <property type="term" value="F:DNA-binding transcription factor activity"/>
    <property type="evidence" value="ECO:0007669"/>
    <property type="project" value="InterPro"/>
</dbReference>
<protein>
    <recommendedName>
        <fullName evidence="5">BZIP domain-containing protein</fullName>
    </recommendedName>
</protein>
<dbReference type="InterPro" id="IPR043452">
    <property type="entry name" value="BZIP46-like"/>
</dbReference>